<keyword evidence="1" id="KW-0812">Transmembrane</keyword>
<keyword evidence="1" id="KW-1133">Transmembrane helix</keyword>
<evidence type="ECO:0000256" key="1">
    <source>
        <dbReference type="SAM" id="Phobius"/>
    </source>
</evidence>
<dbReference type="EMBL" id="FR854086">
    <property type="protein sequence ID" value="CCA84347.1"/>
    <property type="molecule type" value="Genomic_DNA"/>
</dbReference>
<gene>
    <name evidence="2" type="ORF">RALSY_10315</name>
</gene>
<keyword evidence="1" id="KW-0472">Membrane</keyword>
<proteinExistence type="predicted"/>
<feature type="transmembrane region" description="Helical" evidence="1">
    <location>
        <begin position="6"/>
        <end position="22"/>
    </location>
</feature>
<evidence type="ECO:0000313" key="2">
    <source>
        <dbReference type="EMBL" id="CCA84347.1"/>
    </source>
</evidence>
<name>G2ZZN3_9RALS</name>
<protein>
    <submittedName>
        <fullName evidence="2">Conserved hypothethical protein</fullName>
    </submittedName>
</protein>
<accession>G2ZZN3</accession>
<dbReference type="AlphaFoldDB" id="G2ZZN3"/>
<reference evidence="2" key="1">
    <citation type="journal article" date="2011" name="PLoS ONE">
        <title>Ralstonia syzygii, the Blood Disease Bacterium and some Asian R. solanacearum strains form a single genomic species despite divergent lifestyles.</title>
        <authorList>
            <person name="Remenant B."/>
            <person name="de Cambiaire J.C."/>
            <person name="Cellier G."/>
            <person name="Jacobs J.M."/>
            <person name="Mangenot S."/>
            <person name="Barbe V."/>
            <person name="Lajus A."/>
            <person name="Vallenet D."/>
            <person name="Medigue C."/>
            <person name="Fegan M."/>
            <person name="Allen C."/>
            <person name="Prior P."/>
        </authorList>
    </citation>
    <scope>NUCLEOTIDE SEQUENCE</scope>
    <source>
        <strain evidence="2">R24</strain>
    </source>
</reference>
<organism evidence="2">
    <name type="scientific">Ralstonia syzygii R24</name>
    <dbReference type="NCBI Taxonomy" id="907261"/>
    <lineage>
        <taxon>Bacteria</taxon>
        <taxon>Pseudomonadati</taxon>
        <taxon>Pseudomonadota</taxon>
        <taxon>Betaproteobacteria</taxon>
        <taxon>Burkholderiales</taxon>
        <taxon>Burkholderiaceae</taxon>
        <taxon>Ralstonia</taxon>
        <taxon>Ralstonia solanacearum species complex</taxon>
    </lineage>
</organism>
<sequence length="23" mass="2761">MPYLIAWLLSVPAFVLLIWLFVR</sequence>
<reference evidence="2" key="2">
    <citation type="submission" date="2011-04" db="EMBL/GenBank/DDBJ databases">
        <authorList>
            <person name="Genoscope - CEA"/>
        </authorList>
    </citation>
    <scope>NUCLEOTIDE SEQUENCE</scope>
    <source>
        <strain evidence="2">R24</strain>
    </source>
</reference>